<dbReference type="EMBL" id="JAENHP010000007">
    <property type="protein sequence ID" value="MBM2618370.1"/>
    <property type="molecule type" value="Genomic_DNA"/>
</dbReference>
<reference evidence="2 3" key="1">
    <citation type="submission" date="2021-01" db="EMBL/GenBank/DDBJ databases">
        <title>Actinoplanes sp. nov. LDG1-06 isolated from lichen.</title>
        <authorList>
            <person name="Saeng-In P."/>
            <person name="Phongsopitanun W."/>
            <person name="Kanchanasin P."/>
            <person name="Yuki M."/>
            <person name="Kudo T."/>
            <person name="Ohkuma M."/>
            <person name="Tanasupawat S."/>
        </authorList>
    </citation>
    <scope>NUCLEOTIDE SEQUENCE [LARGE SCALE GENOMIC DNA]</scope>
    <source>
        <strain evidence="2 3">LDG1-06</strain>
    </source>
</reference>
<evidence type="ECO:0008006" key="4">
    <source>
        <dbReference type="Google" id="ProtNLM"/>
    </source>
</evidence>
<keyword evidence="1" id="KW-0812">Transmembrane</keyword>
<keyword evidence="3" id="KW-1185">Reference proteome</keyword>
<dbReference type="Proteomes" id="UP000632138">
    <property type="component" value="Unassembled WGS sequence"/>
</dbReference>
<keyword evidence="1" id="KW-0472">Membrane</keyword>
<feature type="transmembrane region" description="Helical" evidence="1">
    <location>
        <begin position="7"/>
        <end position="29"/>
    </location>
</feature>
<organism evidence="2 3">
    <name type="scientific">Paractinoplanes ovalisporus</name>
    <dbReference type="NCBI Taxonomy" id="2810368"/>
    <lineage>
        <taxon>Bacteria</taxon>
        <taxon>Bacillati</taxon>
        <taxon>Actinomycetota</taxon>
        <taxon>Actinomycetes</taxon>
        <taxon>Micromonosporales</taxon>
        <taxon>Micromonosporaceae</taxon>
        <taxon>Paractinoplanes</taxon>
    </lineage>
</organism>
<dbReference type="RefSeq" id="WP_203378383.1">
    <property type="nucleotide sequence ID" value="NZ_JAENHP010000007.1"/>
</dbReference>
<comment type="caution">
    <text evidence="2">The sequence shown here is derived from an EMBL/GenBank/DDBJ whole genome shotgun (WGS) entry which is preliminary data.</text>
</comment>
<evidence type="ECO:0000256" key="1">
    <source>
        <dbReference type="SAM" id="Phobius"/>
    </source>
</evidence>
<name>A0ABS2AEW3_9ACTN</name>
<protein>
    <recommendedName>
        <fullName evidence="4">NADH dehydrogenase subunit 6</fullName>
    </recommendedName>
</protein>
<sequence length="165" mass="16647">MTAVLRVLLVPLAMLALGLALLGVTLLGVPYPYDAGVTSSGYFFLFLAGGLVVLTIRMFRGGPAAWVGTLLVAGSVLLVPAAFWLSDLLDGLGQVESRYAVEMTATATAPAPIFPLADAGTFLVLTGAAGAVPLLLLPGTRRDLRARRVDAGPGSGAGAGPGSGL</sequence>
<accession>A0ABS2AEW3</accession>
<feature type="transmembrane region" description="Helical" evidence="1">
    <location>
        <begin position="66"/>
        <end position="85"/>
    </location>
</feature>
<evidence type="ECO:0000313" key="3">
    <source>
        <dbReference type="Proteomes" id="UP000632138"/>
    </source>
</evidence>
<feature type="transmembrane region" description="Helical" evidence="1">
    <location>
        <begin position="119"/>
        <end position="138"/>
    </location>
</feature>
<evidence type="ECO:0000313" key="2">
    <source>
        <dbReference type="EMBL" id="MBM2618370.1"/>
    </source>
</evidence>
<feature type="transmembrane region" description="Helical" evidence="1">
    <location>
        <begin position="41"/>
        <end position="59"/>
    </location>
</feature>
<gene>
    <name evidence="2" type="ORF">JIG36_22675</name>
</gene>
<keyword evidence="1" id="KW-1133">Transmembrane helix</keyword>
<proteinExistence type="predicted"/>